<comment type="caution">
    <text evidence="4">The sequence shown here is derived from an EMBL/GenBank/DDBJ whole genome shotgun (WGS) entry which is preliminary data.</text>
</comment>
<feature type="transmembrane region" description="Helical" evidence="2">
    <location>
        <begin position="214"/>
        <end position="231"/>
    </location>
</feature>
<dbReference type="AlphaFoldDB" id="A0A8H8BSM4"/>
<sequence length="295" mass="33097">MVHFHEGIVPAKNRKRDVYSITPPQRPEAFKPAVQRVVARWFFTNQISTSTPPIPKVYRRALEHGFSPLAPYEQPTLPLTEIPTTRSTASQPQHTFANQPQSHASNHSNINPELQSPHIFQNGSTFKEEQDPSTPFSLKPGGRRRRKDAKPITPTSKDDPLNRMGVLYSKILAYSTGTRYSIYIVPVAVLLAIPVIVGATQVSVSDPKIGGIRVVWFFTWFEAVWLSFWGTKFVARVMPKVFAFFAGVVSSEIKKYTRVLENLETMITIFGWVVVSFVLYEVLFSTASAGNTPSS</sequence>
<dbReference type="PANTHER" id="PTHR31323:SF14">
    <property type="entry name" value="MECHANOSENSITIVE ION CHANNEL PROTEIN MSY2"/>
    <property type="match status" value="1"/>
</dbReference>
<evidence type="ECO:0000256" key="1">
    <source>
        <dbReference type="SAM" id="MobiDB-lite"/>
    </source>
</evidence>
<dbReference type="InterPro" id="IPR058650">
    <property type="entry name" value="Msy1/2-like"/>
</dbReference>
<dbReference type="EMBL" id="JAFJYH010000044">
    <property type="protein sequence ID" value="KAG4422765.1"/>
    <property type="molecule type" value="Genomic_DNA"/>
</dbReference>
<dbReference type="GO" id="GO:0006874">
    <property type="term" value="P:intracellular calcium ion homeostasis"/>
    <property type="evidence" value="ECO:0007669"/>
    <property type="project" value="TreeGrafter"/>
</dbReference>
<proteinExistence type="predicted"/>
<dbReference type="OrthoDB" id="10536346at2759"/>
<feature type="transmembrane region" description="Helical" evidence="2">
    <location>
        <begin position="265"/>
        <end position="287"/>
    </location>
</feature>
<evidence type="ECO:0000313" key="4">
    <source>
        <dbReference type="EMBL" id="KAG4422765.1"/>
    </source>
</evidence>
<feature type="transmembrane region" description="Helical" evidence="2">
    <location>
        <begin position="180"/>
        <end position="202"/>
    </location>
</feature>
<gene>
    <name evidence="4" type="ORF">IFR04_004113</name>
</gene>
<keyword evidence="2" id="KW-1133">Transmembrane helix</keyword>
<evidence type="ECO:0000259" key="3">
    <source>
        <dbReference type="Pfam" id="PF25886"/>
    </source>
</evidence>
<dbReference type="GO" id="GO:0005262">
    <property type="term" value="F:calcium channel activity"/>
    <property type="evidence" value="ECO:0007669"/>
    <property type="project" value="TreeGrafter"/>
</dbReference>
<name>A0A8H8BSM4_9HELO</name>
<protein>
    <recommendedName>
        <fullName evidence="3">Mechanosensitive ion channel protein Msy1/2-like transmembrane domain-containing protein</fullName>
    </recommendedName>
</protein>
<keyword evidence="5" id="KW-1185">Reference proteome</keyword>
<feature type="region of interest" description="Disordered" evidence="1">
    <location>
        <begin position="85"/>
        <end position="157"/>
    </location>
</feature>
<organism evidence="4 5">
    <name type="scientific">Cadophora malorum</name>
    <dbReference type="NCBI Taxonomy" id="108018"/>
    <lineage>
        <taxon>Eukaryota</taxon>
        <taxon>Fungi</taxon>
        <taxon>Dikarya</taxon>
        <taxon>Ascomycota</taxon>
        <taxon>Pezizomycotina</taxon>
        <taxon>Leotiomycetes</taxon>
        <taxon>Helotiales</taxon>
        <taxon>Ploettnerulaceae</taxon>
        <taxon>Cadophora</taxon>
    </lineage>
</organism>
<dbReference type="Proteomes" id="UP000664132">
    <property type="component" value="Unassembled WGS sequence"/>
</dbReference>
<reference evidence="4" key="1">
    <citation type="submission" date="2021-02" db="EMBL/GenBank/DDBJ databases">
        <title>Genome sequence Cadophora malorum strain M34.</title>
        <authorList>
            <person name="Stefanovic E."/>
            <person name="Vu D."/>
            <person name="Scully C."/>
            <person name="Dijksterhuis J."/>
            <person name="Roader J."/>
            <person name="Houbraken J."/>
        </authorList>
    </citation>
    <scope>NUCLEOTIDE SEQUENCE</scope>
    <source>
        <strain evidence="4">M34</strain>
    </source>
</reference>
<feature type="domain" description="Mechanosensitive ion channel protein Msy1/2-like transmembrane" evidence="3">
    <location>
        <begin position="164"/>
        <end position="288"/>
    </location>
</feature>
<keyword evidence="2" id="KW-0472">Membrane</keyword>
<keyword evidence="2" id="KW-0812">Transmembrane</keyword>
<dbReference type="Pfam" id="PF25886">
    <property type="entry name" value="Msy1"/>
    <property type="match status" value="1"/>
</dbReference>
<accession>A0A8H8BSM4</accession>
<evidence type="ECO:0000313" key="5">
    <source>
        <dbReference type="Proteomes" id="UP000664132"/>
    </source>
</evidence>
<feature type="compositionally biased region" description="Polar residues" evidence="1">
    <location>
        <begin position="85"/>
        <end position="125"/>
    </location>
</feature>
<evidence type="ECO:0000256" key="2">
    <source>
        <dbReference type="SAM" id="Phobius"/>
    </source>
</evidence>
<dbReference type="PANTHER" id="PTHR31323">
    <property type="entry name" value="MECHANOSENSITIVE ION CHANNEL PROTEIN MSY2"/>
    <property type="match status" value="1"/>
</dbReference>